<dbReference type="Pfam" id="PF13340">
    <property type="entry name" value="DUF4096"/>
    <property type="match status" value="1"/>
</dbReference>
<evidence type="ECO:0000313" key="4">
    <source>
        <dbReference type="Proteomes" id="UP001603418"/>
    </source>
</evidence>
<evidence type="ECO:0000259" key="2">
    <source>
        <dbReference type="Pfam" id="PF13340"/>
    </source>
</evidence>
<dbReference type="RefSeq" id="WP_167513227.1">
    <property type="nucleotide sequence ID" value="NZ_JBICBM010000010.1"/>
</dbReference>
<dbReference type="EMBL" id="JBICBM010000010">
    <property type="protein sequence ID" value="MFF9884318.1"/>
    <property type="molecule type" value="Genomic_DNA"/>
</dbReference>
<comment type="caution">
    <text evidence="3">The sequence shown here is derived from an EMBL/GenBank/DDBJ whole genome shotgun (WGS) entry which is preliminary data.</text>
</comment>
<dbReference type="InterPro" id="IPR025161">
    <property type="entry name" value="IS402-like_dom"/>
</dbReference>
<feature type="domain" description="Insertion element IS402-like" evidence="2">
    <location>
        <begin position="7"/>
        <end position="85"/>
    </location>
</feature>
<sequence>MRADLVPDDLWERVAPLLPPAPERRRRYPGRLRVPDRVALAGILFVLRTGVAWRDVPAETVGCSGVTAWRRPRDWTEVGVWPRLHAALLTELRRAGLLALDDCSVDGSHVRALKRGDHVGPSPVDRARPGSEHHLIVDRHGTPLAVTLTGGNRHDVTQLLPLLDAAPPIRGLRGRPRRKPRHLYADRGYGFDKYRRLLWKRGIKPLIARRGVSHGSGLGKVRWVVERTFAWLHRFKRLRTRYERRADLHQGLLDLGCSLICLRRLQRAVDRAGSGDGPRPR</sequence>
<gene>
    <name evidence="3" type="ORF">ACF1HC_22360</name>
</gene>
<protein>
    <submittedName>
        <fullName evidence="3">IS5 family transposase</fullName>
    </submittedName>
</protein>
<dbReference type="NCBIfam" id="NF033580">
    <property type="entry name" value="transpos_IS5_3"/>
    <property type="match status" value="1"/>
</dbReference>
<keyword evidence="4" id="KW-1185">Reference proteome</keyword>
<proteinExistence type="predicted"/>
<dbReference type="InterPro" id="IPR002559">
    <property type="entry name" value="Transposase_11"/>
</dbReference>
<name>A0ABW6Z177_9ACTN</name>
<feature type="domain" description="Transposase IS4-like" evidence="1">
    <location>
        <begin position="104"/>
        <end position="252"/>
    </location>
</feature>
<dbReference type="Pfam" id="PF01609">
    <property type="entry name" value="DDE_Tnp_1"/>
    <property type="match status" value="1"/>
</dbReference>
<organism evidence="3 4">
    <name type="scientific">Streptomyces eurythermus</name>
    <dbReference type="NCBI Taxonomy" id="42237"/>
    <lineage>
        <taxon>Bacteria</taxon>
        <taxon>Bacillati</taxon>
        <taxon>Actinomycetota</taxon>
        <taxon>Actinomycetes</taxon>
        <taxon>Kitasatosporales</taxon>
        <taxon>Streptomycetaceae</taxon>
        <taxon>Streptomyces</taxon>
    </lineage>
</organism>
<reference evidence="3 4" key="1">
    <citation type="submission" date="2024-10" db="EMBL/GenBank/DDBJ databases">
        <title>The Natural Products Discovery Center: Release of the First 8490 Sequenced Strains for Exploring Actinobacteria Biosynthetic Diversity.</title>
        <authorList>
            <person name="Kalkreuter E."/>
            <person name="Kautsar S.A."/>
            <person name="Yang D."/>
            <person name="Bader C.D."/>
            <person name="Teijaro C.N."/>
            <person name="Fluegel L."/>
            <person name="Davis C.M."/>
            <person name="Simpson J.R."/>
            <person name="Lauterbach L."/>
            <person name="Steele A.D."/>
            <person name="Gui C."/>
            <person name="Meng S."/>
            <person name="Li G."/>
            <person name="Viehrig K."/>
            <person name="Ye F."/>
            <person name="Su P."/>
            <person name="Kiefer A.F."/>
            <person name="Nichols A."/>
            <person name="Cepeda A.J."/>
            <person name="Yan W."/>
            <person name="Fan B."/>
            <person name="Jiang Y."/>
            <person name="Adhikari A."/>
            <person name="Zheng C.-J."/>
            <person name="Schuster L."/>
            <person name="Cowan T.M."/>
            <person name="Smanski M.J."/>
            <person name="Chevrette M.G."/>
            <person name="De Carvalho L.P.S."/>
            <person name="Shen B."/>
        </authorList>
    </citation>
    <scope>NUCLEOTIDE SEQUENCE [LARGE SCALE GENOMIC DNA]</scope>
    <source>
        <strain evidence="3 4">NPDC013366</strain>
    </source>
</reference>
<dbReference type="PANTHER" id="PTHR30007">
    <property type="entry name" value="PHP DOMAIN PROTEIN"/>
    <property type="match status" value="1"/>
</dbReference>
<accession>A0ABW6Z177</accession>
<evidence type="ECO:0000259" key="1">
    <source>
        <dbReference type="Pfam" id="PF01609"/>
    </source>
</evidence>
<evidence type="ECO:0000313" key="3">
    <source>
        <dbReference type="EMBL" id="MFF9884318.1"/>
    </source>
</evidence>
<dbReference type="Proteomes" id="UP001603418">
    <property type="component" value="Unassembled WGS sequence"/>
</dbReference>
<dbReference type="PANTHER" id="PTHR30007:SF1">
    <property type="entry name" value="BLR1914 PROTEIN"/>
    <property type="match status" value="1"/>
</dbReference>